<dbReference type="Proteomes" id="UP000007575">
    <property type="component" value="Chromosome"/>
</dbReference>
<dbReference type="Pfam" id="PF03795">
    <property type="entry name" value="YCII"/>
    <property type="match status" value="1"/>
</dbReference>
<organism evidence="3 4">
    <name type="scientific">Deinococcus gobiensis (strain DSM 21396 / JCM 16679 / CGMCC 1.7299 / I-0)</name>
    <dbReference type="NCBI Taxonomy" id="745776"/>
    <lineage>
        <taxon>Bacteria</taxon>
        <taxon>Thermotogati</taxon>
        <taxon>Deinococcota</taxon>
        <taxon>Deinococci</taxon>
        <taxon>Deinococcales</taxon>
        <taxon>Deinococcaceae</taxon>
        <taxon>Deinococcus</taxon>
    </lineage>
</organism>
<evidence type="ECO:0000259" key="2">
    <source>
        <dbReference type="Pfam" id="PF03795"/>
    </source>
</evidence>
<dbReference type="EMBL" id="CP002191">
    <property type="protein sequence ID" value="AFD25132.1"/>
    <property type="molecule type" value="Genomic_DNA"/>
</dbReference>
<comment type="similarity">
    <text evidence="1">Belongs to the YciI family.</text>
</comment>
<dbReference type="PATRIC" id="fig|745776.4.peg.1241"/>
<evidence type="ECO:0000256" key="1">
    <source>
        <dbReference type="ARBA" id="ARBA00007689"/>
    </source>
</evidence>
<dbReference type="PANTHER" id="PTHR37828">
    <property type="entry name" value="GSR2449 PROTEIN"/>
    <property type="match status" value="1"/>
</dbReference>
<dbReference type="PANTHER" id="PTHR37828:SF1">
    <property type="entry name" value="YCII-RELATED DOMAIN-CONTAINING PROTEIN"/>
    <property type="match status" value="1"/>
</dbReference>
<dbReference type="KEGG" id="dgo:DGo_CA1205"/>
<protein>
    <submittedName>
        <fullName evidence="3">YCII-related protein</fullName>
    </submittedName>
</protein>
<evidence type="ECO:0000313" key="3">
    <source>
        <dbReference type="EMBL" id="AFD25132.1"/>
    </source>
</evidence>
<sequence length="108" mass="11887">MTQNQTAPTLWIIESTYLKTGDELSAVTPRHRAWLDQHYVSGVFLTSGRKVDGTGGVLVARAESQAELEAIFAGDPFVQEGMSEYRYTAFTPVKRGRGIELDGVPLVE</sequence>
<proteinExistence type="inferred from homology"/>
<keyword evidence="4" id="KW-1185">Reference proteome</keyword>
<accession>H8GRT5</accession>
<name>H8GRT5_DEIGI</name>
<dbReference type="HOGENOM" id="CLU_110355_6_1_0"/>
<reference evidence="3 4" key="1">
    <citation type="journal article" date="2012" name="PLoS ONE">
        <title>Genome sequence and transcriptome analysis of the radioresistant bacterium Deinococcus gobiensis: insights into the extreme environmental adaptations.</title>
        <authorList>
            <person name="Yuan M."/>
            <person name="Chen M."/>
            <person name="Zhang W."/>
            <person name="Lu W."/>
            <person name="Wang J."/>
            <person name="Yang M."/>
            <person name="Zhao P."/>
            <person name="Tang R."/>
            <person name="Li X."/>
            <person name="Hao Y."/>
            <person name="Zhou Z."/>
            <person name="Zhan Y."/>
            <person name="Yu H."/>
            <person name="Teng C."/>
            <person name="Yan Y."/>
            <person name="Ping S."/>
            <person name="Wang Y."/>
            <person name="Lin M."/>
        </authorList>
    </citation>
    <scope>NUCLEOTIDE SEQUENCE [LARGE SCALE GENOMIC DNA]</scope>
    <source>
        <strain evidence="3 4">I-0</strain>
    </source>
</reference>
<feature type="domain" description="YCII-related" evidence="2">
    <location>
        <begin position="22"/>
        <end position="90"/>
    </location>
</feature>
<dbReference type="eggNOG" id="COG2350">
    <property type="taxonomic scope" value="Bacteria"/>
</dbReference>
<dbReference type="SUPFAM" id="SSF54909">
    <property type="entry name" value="Dimeric alpha+beta barrel"/>
    <property type="match status" value="1"/>
</dbReference>
<dbReference type="STRING" id="745776.DGo_CA1205"/>
<dbReference type="InterPro" id="IPR005545">
    <property type="entry name" value="YCII"/>
</dbReference>
<gene>
    <name evidence="3" type="ordered locus">DGo_CA1205</name>
</gene>
<dbReference type="Gene3D" id="3.30.70.1060">
    <property type="entry name" value="Dimeric alpha+beta barrel"/>
    <property type="match status" value="1"/>
</dbReference>
<dbReference type="InterPro" id="IPR011008">
    <property type="entry name" value="Dimeric_a/b-barrel"/>
</dbReference>
<dbReference type="OrthoDB" id="9814407at2"/>
<dbReference type="RefSeq" id="WP_014684615.1">
    <property type="nucleotide sequence ID" value="NC_017790.1"/>
</dbReference>
<dbReference type="AlphaFoldDB" id="H8GRT5"/>
<evidence type="ECO:0000313" key="4">
    <source>
        <dbReference type="Proteomes" id="UP000007575"/>
    </source>
</evidence>